<proteinExistence type="predicted"/>
<dbReference type="EMBL" id="AMQM01007058">
    <property type="status" value="NOT_ANNOTATED_CDS"/>
    <property type="molecule type" value="Genomic_DNA"/>
</dbReference>
<dbReference type="PANTHER" id="PTHR45713">
    <property type="entry name" value="FTP DOMAIN-CONTAINING PROTEIN"/>
    <property type="match status" value="1"/>
</dbReference>
<sequence length="194" mass="21277">MMWPHILAALVIFYVILAKLMNHVSANLALNKQTYSSTIYSVTSVSSLAVDGLDYNPDLPADQTCFMSSSRIADRPPCWFAVDLADRYKIKSIVMDISYLSSLLSSLNAVDNMYGVNAGVTDINPSLVEPQLGQYSLCNTYNNAVSKYTSTVSLGCYSNIPAGRFVIVQQSNTSIGYLTICEILLNGTIAARWF</sequence>
<name>T1FFA5_HELRO</name>
<keyword evidence="1" id="KW-0732">Signal</keyword>
<dbReference type="CTD" id="20207504"/>
<evidence type="ECO:0008006" key="5">
    <source>
        <dbReference type="Google" id="ProtNLM"/>
    </source>
</evidence>
<dbReference type="OrthoDB" id="6102375at2759"/>
<dbReference type="EnsemblMetazoa" id="HelroT179960">
    <property type="protein sequence ID" value="HelroP179960"/>
    <property type="gene ID" value="HelroG179960"/>
</dbReference>
<organism evidence="3 4">
    <name type="scientific">Helobdella robusta</name>
    <name type="common">Californian leech</name>
    <dbReference type="NCBI Taxonomy" id="6412"/>
    <lineage>
        <taxon>Eukaryota</taxon>
        <taxon>Metazoa</taxon>
        <taxon>Spiralia</taxon>
        <taxon>Lophotrochozoa</taxon>
        <taxon>Annelida</taxon>
        <taxon>Clitellata</taxon>
        <taxon>Hirudinea</taxon>
        <taxon>Rhynchobdellida</taxon>
        <taxon>Glossiphoniidae</taxon>
        <taxon>Helobdella</taxon>
    </lineage>
</organism>
<dbReference type="PANTHER" id="PTHR45713:SF6">
    <property type="entry name" value="F5_8 TYPE C DOMAIN-CONTAINING PROTEIN"/>
    <property type="match status" value="1"/>
</dbReference>
<reference evidence="3" key="3">
    <citation type="submission" date="2015-06" db="UniProtKB">
        <authorList>
            <consortium name="EnsemblMetazoa"/>
        </authorList>
    </citation>
    <scope>IDENTIFICATION</scope>
</reference>
<evidence type="ECO:0000313" key="4">
    <source>
        <dbReference type="Proteomes" id="UP000015101"/>
    </source>
</evidence>
<protein>
    <recommendedName>
        <fullName evidence="5">Fucolectin tachylectin-4 pentraxin-1 domain-containing protein</fullName>
    </recommendedName>
</protein>
<dbReference type="RefSeq" id="XP_009026995.1">
    <property type="nucleotide sequence ID" value="XM_009028747.1"/>
</dbReference>
<evidence type="ECO:0000313" key="3">
    <source>
        <dbReference type="EnsemblMetazoa" id="HelroP179960"/>
    </source>
</evidence>
<reference evidence="4" key="1">
    <citation type="submission" date="2012-12" db="EMBL/GenBank/DDBJ databases">
        <authorList>
            <person name="Hellsten U."/>
            <person name="Grimwood J."/>
            <person name="Chapman J.A."/>
            <person name="Shapiro H."/>
            <person name="Aerts A."/>
            <person name="Otillar R.P."/>
            <person name="Terry A.Y."/>
            <person name="Boore J.L."/>
            <person name="Simakov O."/>
            <person name="Marletaz F."/>
            <person name="Cho S.-J."/>
            <person name="Edsinger-Gonzales E."/>
            <person name="Havlak P."/>
            <person name="Kuo D.-H."/>
            <person name="Larsson T."/>
            <person name="Lv J."/>
            <person name="Arendt D."/>
            <person name="Savage R."/>
            <person name="Osoegawa K."/>
            <person name="de Jong P."/>
            <person name="Lindberg D.R."/>
            <person name="Seaver E.C."/>
            <person name="Weisblat D.A."/>
            <person name="Putnam N.H."/>
            <person name="Grigoriev I.V."/>
            <person name="Rokhsar D.S."/>
        </authorList>
    </citation>
    <scope>NUCLEOTIDE SEQUENCE</scope>
</reference>
<dbReference type="InParanoid" id="T1FFA5"/>
<dbReference type="GeneID" id="20207504"/>
<evidence type="ECO:0000256" key="1">
    <source>
        <dbReference type="SAM" id="SignalP"/>
    </source>
</evidence>
<dbReference type="InterPro" id="IPR008979">
    <property type="entry name" value="Galactose-bd-like_sf"/>
</dbReference>
<dbReference type="SUPFAM" id="SSF49785">
    <property type="entry name" value="Galactose-binding domain-like"/>
    <property type="match status" value="1"/>
</dbReference>
<accession>T1FFA5</accession>
<reference evidence="2 4" key="2">
    <citation type="journal article" date="2013" name="Nature">
        <title>Insights into bilaterian evolution from three spiralian genomes.</title>
        <authorList>
            <person name="Simakov O."/>
            <person name="Marletaz F."/>
            <person name="Cho S.J."/>
            <person name="Edsinger-Gonzales E."/>
            <person name="Havlak P."/>
            <person name="Hellsten U."/>
            <person name="Kuo D.H."/>
            <person name="Larsson T."/>
            <person name="Lv J."/>
            <person name="Arendt D."/>
            <person name="Savage R."/>
            <person name="Osoegawa K."/>
            <person name="de Jong P."/>
            <person name="Grimwood J."/>
            <person name="Chapman J.A."/>
            <person name="Shapiro H."/>
            <person name="Aerts A."/>
            <person name="Otillar R.P."/>
            <person name="Terry A.Y."/>
            <person name="Boore J.L."/>
            <person name="Grigoriev I.V."/>
            <person name="Lindberg D.R."/>
            <person name="Seaver E.C."/>
            <person name="Weisblat D.A."/>
            <person name="Putnam N.H."/>
            <person name="Rokhsar D.S."/>
        </authorList>
    </citation>
    <scope>NUCLEOTIDE SEQUENCE</scope>
</reference>
<evidence type="ECO:0000313" key="2">
    <source>
        <dbReference type="EMBL" id="ESN94862.1"/>
    </source>
</evidence>
<dbReference type="HOGENOM" id="CLU_1403884_0_0_1"/>
<dbReference type="KEGG" id="hro:HELRODRAFT_179960"/>
<feature type="chain" id="PRO_5010980564" description="Fucolectin tachylectin-4 pentraxin-1 domain-containing protein" evidence="1">
    <location>
        <begin position="19"/>
        <end position="194"/>
    </location>
</feature>
<dbReference type="InterPro" id="IPR051941">
    <property type="entry name" value="BG_Antigen-Binding_Lectin"/>
</dbReference>
<dbReference type="Gene3D" id="2.60.120.260">
    <property type="entry name" value="Galactose-binding domain-like"/>
    <property type="match status" value="1"/>
</dbReference>
<dbReference type="EMBL" id="KB097558">
    <property type="protein sequence ID" value="ESN94862.1"/>
    <property type="molecule type" value="Genomic_DNA"/>
</dbReference>
<dbReference type="Proteomes" id="UP000015101">
    <property type="component" value="Unassembled WGS sequence"/>
</dbReference>
<feature type="signal peptide" evidence="1">
    <location>
        <begin position="1"/>
        <end position="18"/>
    </location>
</feature>
<keyword evidence="4" id="KW-1185">Reference proteome</keyword>
<dbReference type="AlphaFoldDB" id="T1FFA5"/>
<gene>
    <name evidence="3" type="primary">20207504</name>
    <name evidence="2" type="ORF">HELRODRAFT_179960</name>
</gene>